<dbReference type="EMBL" id="BK016011">
    <property type="protein sequence ID" value="DAF89510.1"/>
    <property type="molecule type" value="Genomic_DNA"/>
</dbReference>
<accession>A0A8S5U532</accession>
<evidence type="ECO:0000313" key="1">
    <source>
        <dbReference type="EMBL" id="DAF89510.1"/>
    </source>
</evidence>
<sequence>MVDKPSISVLFWFVNHFYKKYINILVDEPKK</sequence>
<protein>
    <submittedName>
        <fullName evidence="1">Uncharacterized protein</fullName>
    </submittedName>
</protein>
<organism evidence="1">
    <name type="scientific">Phage sp. cty4N14</name>
    <dbReference type="NCBI Taxonomy" id="2825799"/>
    <lineage>
        <taxon>Viruses</taxon>
    </lineage>
</organism>
<reference evidence="1" key="1">
    <citation type="journal article" date="2021" name="Proc. Natl. Acad. Sci. U.S.A.">
        <title>A Catalog of Tens of Thousands of Viruses from Human Metagenomes Reveals Hidden Associations with Chronic Diseases.</title>
        <authorList>
            <person name="Tisza M.J."/>
            <person name="Buck C.B."/>
        </authorList>
    </citation>
    <scope>NUCLEOTIDE SEQUENCE</scope>
    <source>
        <strain evidence="1">Cty4N14</strain>
    </source>
</reference>
<proteinExistence type="predicted"/>
<name>A0A8S5U532_9VIRU</name>